<dbReference type="GO" id="GO:0046872">
    <property type="term" value="F:metal ion binding"/>
    <property type="evidence" value="ECO:0007669"/>
    <property type="project" value="UniProtKB-KW"/>
</dbReference>
<keyword evidence="3" id="KW-0479">Metal-binding</keyword>
<dbReference type="GO" id="GO:0043720">
    <property type="term" value="F:3-keto-5-aminohexanoate cleavage activity"/>
    <property type="evidence" value="ECO:0007669"/>
    <property type="project" value="InterPro"/>
</dbReference>
<dbReference type="Gene3D" id="3.20.20.70">
    <property type="entry name" value="Aldolase class I"/>
    <property type="match status" value="1"/>
</dbReference>
<keyword evidence="2" id="KW-0808">Transferase</keyword>
<dbReference type="InterPro" id="IPR008567">
    <property type="entry name" value="BKACE"/>
</dbReference>
<proteinExistence type="predicted"/>
<sequence>MTSPAKSSRRKVIITCAVTGSVHTPTMSPYLPITPDQIASEAIAAAEAGASILHLHARDPKDGRPTADPDVFMQFLPRIKQATEAVVNISTGGSSLMTLDDRLAISLRAEPEMCSLNMGSMNFALFPALDKPADWQHEWEPKLLEATRSTLFKNTFADMEFILDRLGKGCGTRFEFECYDVGHLYSLAHFRDRGLVSGHLFIQFVFGVLGGIGADPDNLAHMKRIADKLFGDGYSFSVLAAGRHQMPMITMAAAMGGNVRVGLEDSLYDGRGQLARSNADQVRRIRKVLEALSLEVATPAEARDMLGLKGGDRVAF</sequence>
<protein>
    <submittedName>
        <fullName evidence="5">3-keto-5-aminohexanoate cleavage protein</fullName>
    </submittedName>
</protein>
<evidence type="ECO:0000256" key="2">
    <source>
        <dbReference type="ARBA" id="ARBA00022679"/>
    </source>
</evidence>
<dbReference type="Pfam" id="PF05853">
    <property type="entry name" value="BKACE"/>
    <property type="match status" value="1"/>
</dbReference>
<dbReference type="InterPro" id="IPR013785">
    <property type="entry name" value="Aldolase_TIM"/>
</dbReference>
<comment type="cofactor">
    <cofactor evidence="1">
        <name>Zn(2+)</name>
        <dbReference type="ChEBI" id="CHEBI:29105"/>
    </cofactor>
</comment>
<evidence type="ECO:0000313" key="6">
    <source>
        <dbReference type="Proteomes" id="UP000240653"/>
    </source>
</evidence>
<evidence type="ECO:0000256" key="1">
    <source>
        <dbReference type="ARBA" id="ARBA00001947"/>
    </source>
</evidence>
<comment type="caution">
    <text evidence="5">The sequence shown here is derived from an EMBL/GenBank/DDBJ whole genome shotgun (WGS) entry which is preliminary data.</text>
</comment>
<dbReference type="AlphaFoldDB" id="A0A2P7SJV0"/>
<evidence type="ECO:0000256" key="3">
    <source>
        <dbReference type="ARBA" id="ARBA00022723"/>
    </source>
</evidence>
<dbReference type="RefSeq" id="WP_106722666.1">
    <property type="nucleotide sequence ID" value="NZ_PXYL01000002.1"/>
</dbReference>
<dbReference type="EMBL" id="PXYL01000002">
    <property type="protein sequence ID" value="PSJ62766.1"/>
    <property type="molecule type" value="Genomic_DNA"/>
</dbReference>
<dbReference type="PANTHER" id="PTHR37418">
    <property type="entry name" value="3-KETO-5-AMINOHEXANOATE CLEAVAGE ENZYME-RELATED"/>
    <property type="match status" value="1"/>
</dbReference>
<dbReference type="Proteomes" id="UP000240653">
    <property type="component" value="Unassembled WGS sequence"/>
</dbReference>
<evidence type="ECO:0000256" key="4">
    <source>
        <dbReference type="ARBA" id="ARBA00022833"/>
    </source>
</evidence>
<dbReference type="PANTHER" id="PTHR37418:SF2">
    <property type="entry name" value="3-KETO-5-AMINOHEXANOATE CLEAVAGE ENZYME"/>
    <property type="match status" value="1"/>
</dbReference>
<accession>A0A2P7SJV0</accession>
<dbReference type="OrthoDB" id="9805277at2"/>
<evidence type="ECO:0000313" key="5">
    <source>
        <dbReference type="EMBL" id="PSJ62766.1"/>
    </source>
</evidence>
<gene>
    <name evidence="5" type="ORF">C7I85_04015</name>
</gene>
<reference evidence="5 6" key="1">
    <citation type="submission" date="2018-03" db="EMBL/GenBank/DDBJ databases">
        <title>The draft genome of Mesorhizobium soli JCM 19897.</title>
        <authorList>
            <person name="Li L."/>
            <person name="Liu L."/>
            <person name="Liang L."/>
            <person name="Wang T."/>
            <person name="Zhang X."/>
        </authorList>
    </citation>
    <scope>NUCLEOTIDE SEQUENCE [LARGE SCALE GENOMIC DNA]</scope>
    <source>
        <strain evidence="5 6">JCM 19897</strain>
    </source>
</reference>
<keyword evidence="6" id="KW-1185">Reference proteome</keyword>
<organism evidence="5 6">
    <name type="scientific">Pseudaminobacter soli</name>
    <name type="common">ex Li et al. 2025</name>
    <dbReference type="NCBI Taxonomy" id="1295366"/>
    <lineage>
        <taxon>Bacteria</taxon>
        <taxon>Pseudomonadati</taxon>
        <taxon>Pseudomonadota</taxon>
        <taxon>Alphaproteobacteria</taxon>
        <taxon>Hyphomicrobiales</taxon>
        <taxon>Phyllobacteriaceae</taxon>
        <taxon>Pseudaminobacter</taxon>
    </lineage>
</organism>
<name>A0A2P7SJV0_9HYPH</name>
<keyword evidence="4" id="KW-0862">Zinc</keyword>